<dbReference type="InterPro" id="IPR036388">
    <property type="entry name" value="WH-like_DNA-bd_sf"/>
</dbReference>
<proteinExistence type="inferred from homology"/>
<evidence type="ECO:0000313" key="2">
    <source>
        <dbReference type="EMBL" id="GJD45946.1"/>
    </source>
</evidence>
<protein>
    <recommendedName>
        <fullName evidence="4">Transposase</fullName>
    </recommendedName>
</protein>
<name>A0ABQ4QL12_9HYPH</name>
<dbReference type="PANTHER" id="PTHR37936">
    <property type="entry name" value="TRANSPOSASE INSC FOR INSERTION ELEMENT IS2A-RELATED"/>
    <property type="match status" value="1"/>
</dbReference>
<dbReference type="InterPro" id="IPR010921">
    <property type="entry name" value="Trp_repressor/repl_initiator"/>
</dbReference>
<gene>
    <name evidence="2" type="ORF">AFCDBAGC_3824</name>
</gene>
<keyword evidence="3" id="KW-1185">Reference proteome</keyword>
<evidence type="ECO:0008006" key="4">
    <source>
        <dbReference type="Google" id="ProtNLM"/>
    </source>
</evidence>
<dbReference type="Pfam" id="PF01527">
    <property type="entry name" value="HTH_Tnp_1"/>
    <property type="match status" value="1"/>
</dbReference>
<accession>A0ABQ4QL12</accession>
<dbReference type="SUPFAM" id="SSF48295">
    <property type="entry name" value="TrpR-like"/>
    <property type="match status" value="1"/>
</dbReference>
<dbReference type="NCBIfam" id="NF047595">
    <property type="entry name" value="IS66_ISRel24_TnpA"/>
    <property type="match status" value="1"/>
</dbReference>
<evidence type="ECO:0000256" key="1">
    <source>
        <dbReference type="ARBA" id="ARBA00009964"/>
    </source>
</evidence>
<evidence type="ECO:0000313" key="3">
    <source>
        <dbReference type="Proteomes" id="UP001055117"/>
    </source>
</evidence>
<dbReference type="InterPro" id="IPR002514">
    <property type="entry name" value="Transposase_8"/>
</dbReference>
<dbReference type="Gene3D" id="1.10.10.10">
    <property type="entry name" value="Winged helix-like DNA-binding domain superfamily/Winged helix DNA-binding domain"/>
    <property type="match status" value="1"/>
</dbReference>
<dbReference type="EMBL" id="BPQG01000058">
    <property type="protein sequence ID" value="GJD45946.1"/>
    <property type="molecule type" value="Genomic_DNA"/>
</dbReference>
<sequence length="143" mass="15448">MSMSGRMPMSEPVRRLELFTGAGRRRTWSQDEKAAIVSESAASTISISAVARRHGLSVSQLFTWRRLARQEAAGDRRSELRFVPAVLMSEPLEPTPVEAKAEPHRRAACTGIEVEVGGVLVRVGPDAGEAQIAAVIRALKATA</sequence>
<dbReference type="PANTHER" id="PTHR37936:SF3">
    <property type="entry name" value="TRANSPOSASE INSC FOR INSERTION ELEMENT IS2A-RELATED"/>
    <property type="match status" value="1"/>
</dbReference>
<comment type="caution">
    <text evidence="2">The sequence shown here is derived from an EMBL/GenBank/DDBJ whole genome shotgun (WGS) entry which is preliminary data.</text>
</comment>
<reference evidence="2 3" key="1">
    <citation type="journal article" date="2021" name="Front. Microbiol.">
        <title>Comprehensive Comparative Genomics and Phenotyping of Methylobacterium Species.</title>
        <authorList>
            <person name="Alessa O."/>
            <person name="Ogura Y."/>
            <person name="Fujitani Y."/>
            <person name="Takami H."/>
            <person name="Hayashi T."/>
            <person name="Sahin N."/>
            <person name="Tani A."/>
        </authorList>
    </citation>
    <scope>NUCLEOTIDE SEQUENCE [LARGE SCALE GENOMIC DNA]</scope>
    <source>
        <strain evidence="2 3">DSM 23679</strain>
    </source>
</reference>
<dbReference type="Proteomes" id="UP001055117">
    <property type="component" value="Unassembled WGS sequence"/>
</dbReference>
<organism evidence="2 3">
    <name type="scientific">Methylobacterium cerastii</name>
    <dbReference type="NCBI Taxonomy" id="932741"/>
    <lineage>
        <taxon>Bacteria</taxon>
        <taxon>Pseudomonadati</taxon>
        <taxon>Pseudomonadota</taxon>
        <taxon>Alphaproteobacteria</taxon>
        <taxon>Hyphomicrobiales</taxon>
        <taxon>Methylobacteriaceae</taxon>
        <taxon>Methylobacterium</taxon>
    </lineage>
</organism>
<comment type="similarity">
    <text evidence="1">Belongs to the transposase 8 family.</text>
</comment>